<organism evidence="2 3">
    <name type="scientific">Mycena albidolilacea</name>
    <dbReference type="NCBI Taxonomy" id="1033008"/>
    <lineage>
        <taxon>Eukaryota</taxon>
        <taxon>Fungi</taxon>
        <taxon>Dikarya</taxon>
        <taxon>Basidiomycota</taxon>
        <taxon>Agaricomycotina</taxon>
        <taxon>Agaricomycetes</taxon>
        <taxon>Agaricomycetidae</taxon>
        <taxon>Agaricales</taxon>
        <taxon>Marasmiineae</taxon>
        <taxon>Mycenaceae</taxon>
        <taxon>Mycena</taxon>
    </lineage>
</organism>
<keyword evidence="3" id="KW-1185">Reference proteome</keyword>
<feature type="compositionally biased region" description="Acidic residues" evidence="1">
    <location>
        <begin position="359"/>
        <end position="369"/>
    </location>
</feature>
<accession>A0AAD7APX7</accession>
<dbReference type="Proteomes" id="UP001218218">
    <property type="component" value="Unassembled WGS sequence"/>
</dbReference>
<feature type="compositionally biased region" description="Low complexity" evidence="1">
    <location>
        <begin position="402"/>
        <end position="413"/>
    </location>
</feature>
<evidence type="ECO:0000256" key="1">
    <source>
        <dbReference type="SAM" id="MobiDB-lite"/>
    </source>
</evidence>
<comment type="caution">
    <text evidence="2">The sequence shown here is derived from an EMBL/GenBank/DDBJ whole genome shotgun (WGS) entry which is preliminary data.</text>
</comment>
<dbReference type="EMBL" id="JARIHO010000003">
    <property type="protein sequence ID" value="KAJ7364533.1"/>
    <property type="molecule type" value="Genomic_DNA"/>
</dbReference>
<sequence length="652" mass="72379">MPGNHLRLSLSTHDPIHELGLESLLPMITLYFVQIAHDSSDSRARPLGALGRNTSPSVTPGSPQAFALSLMWKSRRLLKPRILLLSQEGGDRDTEAQKVPDSFGKARKGSGAALAICSKHHSTACLVAQTFIIFPVFPVLFFLSTRLGFQSQLGFIASSSACQSDLKKIHVAAHLYYLLLGSPSCISRPLFHSLFHSPSVLPSFLTMSRVRYQPYPKRLPLVSVDEDRFSGVFSDLEKMNIVEGKICTFDHHIGQWIEVPRPQRVSPVSGKIYDIAASGFDKYWTKYEGPILCPHKKRTGGTYDPLVLCLQGNYEGRTADFYRALDHSCCFKVVIPPLKEKKVLITWEERRVHAADQDHDQDEDEDDLDSSPLPSHAPQGKNRSQVLRHISSSPAHPMNDDSTSSSQSSQSASNGRDRPASQSSTTSVSSSGSTISTRVVEAIVRPHPRSSGPREPTPTKLRATPLNIGGGTVLQGRSPRAYYGLSVAEARKQYDSDIMSFVQDISEPTVHPAWNPDSPPTVLELYDDRIYPACRPCMNDNLDFLYLPLGQSWVFPTATMLLWLDLQRVADVASTISHPTDMNITVAKGYAQTIQNSNPFRPVKNSMKQTYADARSVKTQGLFSRGKHWKQLLVVHCWHGTPDLGFQPMFGY</sequence>
<evidence type="ECO:0000313" key="3">
    <source>
        <dbReference type="Proteomes" id="UP001218218"/>
    </source>
</evidence>
<reference evidence="2" key="1">
    <citation type="submission" date="2023-03" db="EMBL/GenBank/DDBJ databases">
        <title>Massive genome expansion in bonnet fungi (Mycena s.s.) driven by repeated elements and novel gene families across ecological guilds.</title>
        <authorList>
            <consortium name="Lawrence Berkeley National Laboratory"/>
            <person name="Harder C.B."/>
            <person name="Miyauchi S."/>
            <person name="Viragh M."/>
            <person name="Kuo A."/>
            <person name="Thoen E."/>
            <person name="Andreopoulos B."/>
            <person name="Lu D."/>
            <person name="Skrede I."/>
            <person name="Drula E."/>
            <person name="Henrissat B."/>
            <person name="Morin E."/>
            <person name="Kohler A."/>
            <person name="Barry K."/>
            <person name="LaButti K."/>
            <person name="Morin E."/>
            <person name="Salamov A."/>
            <person name="Lipzen A."/>
            <person name="Mereny Z."/>
            <person name="Hegedus B."/>
            <person name="Baldrian P."/>
            <person name="Stursova M."/>
            <person name="Weitz H."/>
            <person name="Taylor A."/>
            <person name="Grigoriev I.V."/>
            <person name="Nagy L.G."/>
            <person name="Martin F."/>
            <person name="Kauserud H."/>
        </authorList>
    </citation>
    <scope>NUCLEOTIDE SEQUENCE</scope>
    <source>
        <strain evidence="2">CBHHK002</strain>
    </source>
</reference>
<proteinExistence type="predicted"/>
<gene>
    <name evidence="2" type="ORF">DFH08DRAFT_1016954</name>
</gene>
<name>A0AAD7APX7_9AGAR</name>
<protein>
    <submittedName>
        <fullName evidence="2">Uncharacterized protein</fullName>
    </submittedName>
</protein>
<feature type="region of interest" description="Disordered" evidence="1">
    <location>
        <begin position="353"/>
        <end position="471"/>
    </location>
</feature>
<dbReference type="AlphaFoldDB" id="A0AAD7APX7"/>
<feature type="compositionally biased region" description="Polar residues" evidence="1">
    <location>
        <begin position="381"/>
        <end position="394"/>
    </location>
</feature>
<evidence type="ECO:0000313" key="2">
    <source>
        <dbReference type="EMBL" id="KAJ7364533.1"/>
    </source>
</evidence>
<feature type="compositionally biased region" description="Low complexity" evidence="1">
    <location>
        <begin position="421"/>
        <end position="437"/>
    </location>
</feature>